<evidence type="ECO:0000256" key="13">
    <source>
        <dbReference type="SAM" id="MobiDB-lite"/>
    </source>
</evidence>
<proteinExistence type="inferred from homology"/>
<evidence type="ECO:0000256" key="12">
    <source>
        <dbReference type="ARBA" id="ARBA00048483"/>
    </source>
</evidence>
<keyword evidence="7" id="KW-0249">Electron transport</keyword>
<evidence type="ECO:0000256" key="10">
    <source>
        <dbReference type="ARBA" id="ARBA00023065"/>
    </source>
</evidence>
<name>A0A0F4YNX7_RASE3</name>
<keyword evidence="8 14" id="KW-1133">Transmembrane helix</keyword>
<feature type="chain" id="PRO_5002481867" description="ferric-chelate reductase (NADPH)" evidence="15">
    <location>
        <begin position="29"/>
        <end position="602"/>
    </location>
</feature>
<feature type="transmembrane region" description="Helical" evidence="14">
    <location>
        <begin position="158"/>
        <end position="176"/>
    </location>
</feature>
<dbReference type="SFLD" id="SFLDS00052">
    <property type="entry name" value="Ferric_Reductase_Domain"/>
    <property type="match status" value="1"/>
</dbReference>
<accession>A0A0F4YNX7</accession>
<dbReference type="AlphaFoldDB" id="A0A0F4YNX7"/>
<dbReference type="Pfam" id="PF01794">
    <property type="entry name" value="Ferric_reduct"/>
    <property type="match status" value="1"/>
</dbReference>
<evidence type="ECO:0000256" key="9">
    <source>
        <dbReference type="ARBA" id="ARBA00023002"/>
    </source>
</evidence>
<dbReference type="EC" id="1.16.1.9" evidence="3"/>
<gene>
    <name evidence="17" type="ORF">T310_6063</name>
</gene>
<dbReference type="GO" id="GO:0006826">
    <property type="term" value="P:iron ion transport"/>
    <property type="evidence" value="ECO:0007669"/>
    <property type="project" value="UniProtKB-ARBA"/>
</dbReference>
<dbReference type="GO" id="GO:0015677">
    <property type="term" value="P:copper ion import"/>
    <property type="evidence" value="ECO:0007669"/>
    <property type="project" value="TreeGrafter"/>
</dbReference>
<keyword evidence="5" id="KW-1003">Cell membrane</keyword>
<keyword evidence="18" id="KW-1185">Reference proteome</keyword>
<evidence type="ECO:0000256" key="5">
    <source>
        <dbReference type="ARBA" id="ARBA00022475"/>
    </source>
</evidence>
<dbReference type="SFLD" id="SFLDG01168">
    <property type="entry name" value="Ferric_reductase_subgroup_(FRE"/>
    <property type="match status" value="1"/>
</dbReference>
<sequence>MTTAMMNMNMNVYLRLHPLVILSGLAAAAHDHSQSQTQSQTTGGGGNQDNDNDQAGNGGGGGGQAGPNISAQLPYIVLLSLGSLVAIVAICHLASRVAAHIRKLACLNNETQRSFVQPNPTLALVKEHLVYAPLLRTRHNNEFKLGGSINMGTVPGRLPTLIICGLFAMNLALLLVDIPFSDPEQEVAGMLLLGVSFDTFNLFHRWLARIVVLEAITHALSYIIPTVQKGGFAAFQKSVQGSTHILTGLVTVIMFVTLMLHSFSALRHAFYETFLHLHILLVVVALVAVWYHLDGYPQQGWIVAAIGTWIGERVTRLVILTFRNIGNGGTTALVEALPGDTLRVSLRMARPWKFRPGQHLYLYVPSVGLWTSHPFSVAWSEGQETLSEDKGIVMTRQDLLATTTLSLLIRRKKGFTDRLYKRAAGSTFGRVSLKAFAEGPYGGLHSLDSYGTVLLFAGGVGITHQVPFVRHLVAGFANGTVATRRLALIWTVQSLDHLEWIRPWMKTIVEMSRCEEILRVQIFITRARDADEIPDNRPGAIITMSAGRPPIDTLIASEASQQVGAMVVVVCGAGSLGDDVRRVCRQRQNASHIDYMEESFTW</sequence>
<keyword evidence="4" id="KW-0813">Transport</keyword>
<feature type="region of interest" description="Disordered" evidence="13">
    <location>
        <begin position="31"/>
        <end position="64"/>
    </location>
</feature>
<dbReference type="Pfam" id="PF08030">
    <property type="entry name" value="NAD_binding_6"/>
    <property type="match status" value="1"/>
</dbReference>
<dbReference type="OrthoDB" id="4494341at2759"/>
<keyword evidence="15" id="KW-0732">Signal</keyword>
<dbReference type="InterPro" id="IPR013121">
    <property type="entry name" value="Fe_red_NAD-bd_6"/>
</dbReference>
<dbReference type="GO" id="GO:0052851">
    <property type="term" value="F:ferric-chelate reductase (NADPH) activity"/>
    <property type="evidence" value="ECO:0007669"/>
    <property type="project" value="UniProtKB-EC"/>
</dbReference>
<feature type="domain" description="FAD-binding FR-type" evidence="16">
    <location>
        <begin position="307"/>
        <end position="447"/>
    </location>
</feature>
<dbReference type="InterPro" id="IPR013112">
    <property type="entry name" value="FAD-bd_8"/>
</dbReference>
<dbReference type="InterPro" id="IPR017927">
    <property type="entry name" value="FAD-bd_FR_type"/>
</dbReference>
<comment type="similarity">
    <text evidence="2">Belongs to the ferric reductase (FRE) family.</text>
</comment>
<feature type="transmembrane region" description="Helical" evidence="14">
    <location>
        <begin position="245"/>
        <end position="263"/>
    </location>
</feature>
<evidence type="ECO:0000256" key="2">
    <source>
        <dbReference type="ARBA" id="ARBA00006278"/>
    </source>
</evidence>
<keyword evidence="6 14" id="KW-0812">Transmembrane</keyword>
<evidence type="ECO:0000256" key="7">
    <source>
        <dbReference type="ARBA" id="ARBA00022982"/>
    </source>
</evidence>
<evidence type="ECO:0000256" key="8">
    <source>
        <dbReference type="ARBA" id="ARBA00022989"/>
    </source>
</evidence>
<dbReference type="Proteomes" id="UP000053958">
    <property type="component" value="Unassembled WGS sequence"/>
</dbReference>
<evidence type="ECO:0000259" key="16">
    <source>
        <dbReference type="PROSITE" id="PS51384"/>
    </source>
</evidence>
<reference evidence="17 18" key="1">
    <citation type="submission" date="2015-04" db="EMBL/GenBank/DDBJ databases">
        <authorList>
            <person name="Heijne W.H."/>
            <person name="Fedorova N.D."/>
            <person name="Nierman W.C."/>
            <person name="Vollebregt A.W."/>
            <person name="Zhao Z."/>
            <person name="Wu L."/>
            <person name="Kumar M."/>
            <person name="Stam H."/>
            <person name="van den Berg M.A."/>
            <person name="Pel H.J."/>
        </authorList>
    </citation>
    <scope>NUCLEOTIDE SEQUENCE [LARGE SCALE GENOMIC DNA]</scope>
    <source>
        <strain evidence="17 18">CBS 393.64</strain>
    </source>
</reference>
<comment type="catalytic activity">
    <reaction evidence="12">
        <text>2 a Fe(II)-siderophore + NADP(+) + H(+) = 2 a Fe(III)-siderophore + NADPH</text>
        <dbReference type="Rhea" id="RHEA:28795"/>
        <dbReference type="Rhea" id="RHEA-COMP:11342"/>
        <dbReference type="Rhea" id="RHEA-COMP:11344"/>
        <dbReference type="ChEBI" id="CHEBI:15378"/>
        <dbReference type="ChEBI" id="CHEBI:29033"/>
        <dbReference type="ChEBI" id="CHEBI:29034"/>
        <dbReference type="ChEBI" id="CHEBI:57783"/>
        <dbReference type="ChEBI" id="CHEBI:58349"/>
        <dbReference type="EC" id="1.16.1.9"/>
    </reaction>
</comment>
<evidence type="ECO:0000256" key="14">
    <source>
        <dbReference type="SAM" id="Phobius"/>
    </source>
</evidence>
<evidence type="ECO:0000256" key="6">
    <source>
        <dbReference type="ARBA" id="ARBA00022692"/>
    </source>
</evidence>
<dbReference type="Gene3D" id="3.40.50.80">
    <property type="entry name" value="Nucleotide-binding domain of ferredoxin-NADP reductase (FNR) module"/>
    <property type="match status" value="1"/>
</dbReference>
<dbReference type="InterPro" id="IPR051410">
    <property type="entry name" value="Ferric/Cupric_Reductase"/>
</dbReference>
<dbReference type="PANTHER" id="PTHR32361">
    <property type="entry name" value="FERRIC/CUPRIC REDUCTASE TRANSMEMBRANE COMPONENT"/>
    <property type="match status" value="1"/>
</dbReference>
<feature type="transmembrane region" description="Helical" evidence="14">
    <location>
        <begin position="275"/>
        <end position="293"/>
    </location>
</feature>
<dbReference type="GO" id="GO:0005886">
    <property type="term" value="C:plasma membrane"/>
    <property type="evidence" value="ECO:0007669"/>
    <property type="project" value="UniProtKB-SubCell"/>
</dbReference>
<dbReference type="InterPro" id="IPR013130">
    <property type="entry name" value="Fe3_Rdtase_TM_dom"/>
</dbReference>
<protein>
    <recommendedName>
        <fullName evidence="3">ferric-chelate reductase (NADPH)</fullName>
        <ecNumber evidence="3">1.16.1.9</ecNumber>
    </recommendedName>
</protein>
<dbReference type="GeneID" id="25318375"/>
<keyword evidence="10" id="KW-0406">Ion transport</keyword>
<dbReference type="SUPFAM" id="SSF63380">
    <property type="entry name" value="Riboflavin synthase domain-like"/>
    <property type="match status" value="1"/>
</dbReference>
<keyword evidence="11 14" id="KW-0472">Membrane</keyword>
<dbReference type="EMBL" id="LASV01000302">
    <property type="protein sequence ID" value="KKA19949.1"/>
    <property type="molecule type" value="Genomic_DNA"/>
</dbReference>
<dbReference type="PROSITE" id="PS51384">
    <property type="entry name" value="FAD_FR"/>
    <property type="match status" value="1"/>
</dbReference>
<comment type="subcellular location">
    <subcellularLocation>
        <location evidence="1">Cell membrane</location>
        <topology evidence="1">Multi-pass membrane protein</topology>
    </subcellularLocation>
</comment>
<evidence type="ECO:0000256" key="1">
    <source>
        <dbReference type="ARBA" id="ARBA00004651"/>
    </source>
</evidence>
<evidence type="ECO:0000256" key="15">
    <source>
        <dbReference type="SAM" id="SignalP"/>
    </source>
</evidence>
<feature type="transmembrane region" description="Helical" evidence="14">
    <location>
        <begin position="73"/>
        <end position="94"/>
    </location>
</feature>
<dbReference type="GO" id="GO:0006879">
    <property type="term" value="P:intracellular iron ion homeostasis"/>
    <property type="evidence" value="ECO:0007669"/>
    <property type="project" value="TreeGrafter"/>
</dbReference>
<dbReference type="PANTHER" id="PTHR32361:SF24">
    <property type="entry name" value="REDUCTASE, PUTATIVE (AFU_ORTHOLOGUE AFUA_3G10820)-RELATED"/>
    <property type="match status" value="1"/>
</dbReference>
<organism evidence="17 18">
    <name type="scientific">Rasamsonia emersonii (strain ATCC 16479 / CBS 393.64 / IMI 116815)</name>
    <dbReference type="NCBI Taxonomy" id="1408163"/>
    <lineage>
        <taxon>Eukaryota</taxon>
        <taxon>Fungi</taxon>
        <taxon>Dikarya</taxon>
        <taxon>Ascomycota</taxon>
        <taxon>Pezizomycotina</taxon>
        <taxon>Eurotiomycetes</taxon>
        <taxon>Eurotiomycetidae</taxon>
        <taxon>Eurotiales</taxon>
        <taxon>Trichocomaceae</taxon>
        <taxon>Rasamsonia</taxon>
    </lineage>
</organism>
<evidence type="ECO:0000256" key="11">
    <source>
        <dbReference type="ARBA" id="ARBA00023136"/>
    </source>
</evidence>
<dbReference type="Pfam" id="PF08022">
    <property type="entry name" value="FAD_binding_8"/>
    <property type="match status" value="1"/>
</dbReference>
<dbReference type="CDD" id="cd06186">
    <property type="entry name" value="NOX_Duox_like_FAD_NADP"/>
    <property type="match status" value="1"/>
</dbReference>
<evidence type="ECO:0000313" key="17">
    <source>
        <dbReference type="EMBL" id="KKA19949.1"/>
    </source>
</evidence>
<dbReference type="RefSeq" id="XP_013326561.1">
    <property type="nucleotide sequence ID" value="XM_013471107.1"/>
</dbReference>
<feature type="signal peptide" evidence="15">
    <location>
        <begin position="1"/>
        <end position="28"/>
    </location>
</feature>
<dbReference type="STRING" id="1408163.A0A0F4YNX7"/>
<comment type="caution">
    <text evidence="17">The sequence shown here is derived from an EMBL/GenBank/DDBJ whole genome shotgun (WGS) entry which is preliminary data.</text>
</comment>
<evidence type="ECO:0000256" key="3">
    <source>
        <dbReference type="ARBA" id="ARBA00012668"/>
    </source>
</evidence>
<keyword evidence="9" id="KW-0560">Oxidoreductase</keyword>
<evidence type="ECO:0000313" key="18">
    <source>
        <dbReference type="Proteomes" id="UP000053958"/>
    </source>
</evidence>
<dbReference type="InterPro" id="IPR039261">
    <property type="entry name" value="FNR_nucleotide-bd"/>
</dbReference>
<dbReference type="SUPFAM" id="SSF52343">
    <property type="entry name" value="Ferredoxin reductase-like, C-terminal NADP-linked domain"/>
    <property type="match status" value="1"/>
</dbReference>
<evidence type="ECO:0000256" key="4">
    <source>
        <dbReference type="ARBA" id="ARBA00022448"/>
    </source>
</evidence>
<dbReference type="InterPro" id="IPR017938">
    <property type="entry name" value="Riboflavin_synthase-like_b-brl"/>
</dbReference>